<comment type="caution">
    <text evidence="2">The sequence shown here is derived from an EMBL/GenBank/DDBJ whole genome shotgun (WGS) entry which is preliminary data.</text>
</comment>
<reference evidence="2 3" key="1">
    <citation type="submission" date="2023-09" db="EMBL/GenBank/DDBJ databases">
        <authorList>
            <person name="Rey-Velasco X."/>
        </authorList>
    </citation>
    <scope>NUCLEOTIDE SEQUENCE [LARGE SCALE GENOMIC DNA]</scope>
    <source>
        <strain evidence="2 3">P385</strain>
    </source>
</reference>
<keyword evidence="3" id="KW-1185">Reference proteome</keyword>
<evidence type="ECO:0000313" key="2">
    <source>
        <dbReference type="EMBL" id="MDT0616885.1"/>
    </source>
</evidence>
<gene>
    <name evidence="2" type="ORF">RM531_00215</name>
</gene>
<name>A0ABU3B348_9GAMM</name>
<dbReference type="RefSeq" id="WP_311656390.1">
    <property type="nucleotide sequence ID" value="NZ_JAVRHY010000001.1"/>
</dbReference>
<dbReference type="Proteomes" id="UP001259982">
    <property type="component" value="Unassembled WGS sequence"/>
</dbReference>
<dbReference type="InterPro" id="IPR007466">
    <property type="entry name" value="Peptidyl-Arg-deiminase_porph"/>
</dbReference>
<protein>
    <submittedName>
        <fullName evidence="2">Agmatine deiminase family protein</fullName>
    </submittedName>
</protein>
<evidence type="ECO:0000256" key="1">
    <source>
        <dbReference type="ARBA" id="ARBA00022801"/>
    </source>
</evidence>
<dbReference type="Pfam" id="PF04371">
    <property type="entry name" value="PAD_porph"/>
    <property type="match status" value="1"/>
</dbReference>
<accession>A0ABU3B348</accession>
<dbReference type="SUPFAM" id="SSF55909">
    <property type="entry name" value="Pentein"/>
    <property type="match status" value="1"/>
</dbReference>
<proteinExistence type="predicted"/>
<evidence type="ECO:0000313" key="3">
    <source>
        <dbReference type="Proteomes" id="UP001259982"/>
    </source>
</evidence>
<organism evidence="2 3">
    <name type="scientific">Spectribacter acetivorans</name>
    <dbReference type="NCBI Taxonomy" id="3075603"/>
    <lineage>
        <taxon>Bacteria</taxon>
        <taxon>Pseudomonadati</taxon>
        <taxon>Pseudomonadota</taxon>
        <taxon>Gammaproteobacteria</taxon>
        <taxon>Salinisphaerales</taxon>
        <taxon>Salinisphaeraceae</taxon>
        <taxon>Spectribacter</taxon>
    </lineage>
</organism>
<keyword evidence="1" id="KW-0378">Hydrolase</keyword>
<dbReference type="Gene3D" id="3.75.10.10">
    <property type="entry name" value="L-arginine/glycine Amidinotransferase, Chain A"/>
    <property type="match status" value="1"/>
</dbReference>
<dbReference type="EMBL" id="JAVRHY010000001">
    <property type="protein sequence ID" value="MDT0616885.1"/>
    <property type="molecule type" value="Genomic_DNA"/>
</dbReference>
<sequence length="344" mass="37617">MTGYLPPEWAPQAATLLVWPRADGDWGDGLADARDVHARMTSALATCQPVLLLAPDPEARHDIEQRRDLAANPAISLIDCPVDDIWIRDYGPLTTFRDSRRTALDFRFDGWGGKFPARRDDEATRRLAADGWLGDVSYQAETLVLEGGSLEVDGRGALLTTRRCLLGENRNPGSYQATFEALFADCFGVDRVHWLDHGELIGDDTDGHVDTLARFVPGNGIVYQGCDDSRDDHYQPLQTMADELATLRDSSGQPYVLHELPLPAPIHDPDDGHRLPAGYANFLIANGCVLMPAFDDPADAVARAVLAAALPDRRIIPVDCRALIRQNGGIHCAAMQLPAAPDHD</sequence>
<dbReference type="PANTHER" id="PTHR31377:SF0">
    <property type="entry name" value="AGMATINE DEIMINASE-RELATED"/>
    <property type="match status" value="1"/>
</dbReference>
<dbReference type="PANTHER" id="PTHR31377">
    <property type="entry name" value="AGMATINE DEIMINASE-RELATED"/>
    <property type="match status" value="1"/>
</dbReference>